<dbReference type="AlphaFoldDB" id="A0A4V1MAH8"/>
<dbReference type="OrthoDB" id="1521841at2"/>
<feature type="signal peptide" evidence="1">
    <location>
        <begin position="1"/>
        <end position="19"/>
    </location>
</feature>
<dbReference type="EMBL" id="SDHZ01000001">
    <property type="protein sequence ID" value="RXK85926.1"/>
    <property type="molecule type" value="Genomic_DNA"/>
</dbReference>
<dbReference type="InterPro" id="IPR013211">
    <property type="entry name" value="LVIVD"/>
</dbReference>
<gene>
    <name evidence="2" type="ORF">ESB13_03700</name>
</gene>
<dbReference type="RefSeq" id="WP_129001677.1">
    <property type="nucleotide sequence ID" value="NZ_SDHZ01000001.1"/>
</dbReference>
<dbReference type="Pfam" id="PF08309">
    <property type="entry name" value="LVIVD"/>
    <property type="match status" value="3"/>
</dbReference>
<feature type="chain" id="PRO_5020642412" description="LVIVD repeat-containing protein" evidence="1">
    <location>
        <begin position="20"/>
        <end position="246"/>
    </location>
</feature>
<evidence type="ECO:0000256" key="1">
    <source>
        <dbReference type="SAM" id="SignalP"/>
    </source>
</evidence>
<accession>A0A4V1MAH8</accession>
<keyword evidence="1" id="KW-0732">Signal</keyword>
<dbReference type="SUPFAM" id="SSF69322">
    <property type="entry name" value="Tricorn protease domain 2"/>
    <property type="match status" value="1"/>
</dbReference>
<dbReference type="PROSITE" id="PS51257">
    <property type="entry name" value="PROKAR_LIPOPROTEIN"/>
    <property type="match status" value="1"/>
</dbReference>
<proteinExistence type="predicted"/>
<dbReference type="Proteomes" id="UP000290545">
    <property type="component" value="Unassembled WGS sequence"/>
</dbReference>
<evidence type="ECO:0000313" key="2">
    <source>
        <dbReference type="EMBL" id="RXK85926.1"/>
    </source>
</evidence>
<reference evidence="2 3" key="1">
    <citation type="submission" date="2019-01" db="EMBL/GenBank/DDBJ databases">
        <title>Filimonas sp. strain TTM-71.</title>
        <authorList>
            <person name="Chen W.-M."/>
        </authorList>
    </citation>
    <scope>NUCLEOTIDE SEQUENCE [LARGE SCALE GENOMIC DNA]</scope>
    <source>
        <strain evidence="2 3">TTM-71</strain>
    </source>
</reference>
<evidence type="ECO:0000313" key="3">
    <source>
        <dbReference type="Proteomes" id="UP000290545"/>
    </source>
</evidence>
<name>A0A4V1MAH8_9BACT</name>
<keyword evidence="3" id="KW-1185">Reference proteome</keyword>
<organism evidence="2 3">
    <name type="scientific">Filimonas effusa</name>
    <dbReference type="NCBI Taxonomy" id="2508721"/>
    <lineage>
        <taxon>Bacteria</taxon>
        <taxon>Pseudomonadati</taxon>
        <taxon>Bacteroidota</taxon>
        <taxon>Chitinophagia</taxon>
        <taxon>Chitinophagales</taxon>
        <taxon>Chitinophagaceae</taxon>
        <taxon>Filimonas</taxon>
    </lineage>
</organism>
<sequence>MTLTIKIITILAIASIATACSKSTDSRSSQAGTGGSLAKFTISSGYLYTVNYSELKSYDISNPAAPVYKHTASAPQAQTIFSYNDNLFIGARDGIFIYDISNPSKPTLKGQASHLRACDPVIAEGTYAYSTLQGSSTCGNVNPGLYVYDITNIMQPVLKQYASMPKPKGLGLAQNTLYVCGEEYGMTIFDVSNPESPKEKKVLKDDTSYQDVIVAENALICYVNSGLLLYDITDRENPILLQKINQ</sequence>
<evidence type="ECO:0008006" key="4">
    <source>
        <dbReference type="Google" id="ProtNLM"/>
    </source>
</evidence>
<protein>
    <recommendedName>
        <fullName evidence="4">LVIVD repeat-containing protein</fullName>
    </recommendedName>
</protein>
<comment type="caution">
    <text evidence="2">The sequence shown here is derived from an EMBL/GenBank/DDBJ whole genome shotgun (WGS) entry which is preliminary data.</text>
</comment>